<dbReference type="GO" id="GO:0008324">
    <property type="term" value="F:monoatomic cation transmembrane transporter activity"/>
    <property type="evidence" value="ECO:0007669"/>
    <property type="project" value="InterPro"/>
</dbReference>
<feature type="transmembrane region" description="Helical" evidence="7">
    <location>
        <begin position="340"/>
        <end position="364"/>
    </location>
</feature>
<dbReference type="InterPro" id="IPR050291">
    <property type="entry name" value="CDF_Transporter"/>
</dbReference>
<dbReference type="EMBL" id="CAIF01000030">
    <property type="protein sequence ID" value="CCH41891.1"/>
    <property type="molecule type" value="Genomic_DNA"/>
</dbReference>
<proteinExistence type="predicted"/>
<dbReference type="SUPFAM" id="SSF161111">
    <property type="entry name" value="Cation efflux protein transmembrane domain-like"/>
    <property type="match status" value="1"/>
</dbReference>
<accession>K0KG27</accession>
<comment type="subcellular location">
    <subcellularLocation>
        <location evidence="1">Membrane</location>
        <topology evidence="1">Multi-pass membrane protein</topology>
    </subcellularLocation>
</comment>
<dbReference type="Gene3D" id="3.30.70.1350">
    <property type="entry name" value="Cation efflux protein, cytoplasmic domain"/>
    <property type="match status" value="1"/>
</dbReference>
<reference evidence="9 10" key="1">
    <citation type="journal article" date="2012" name="Eukaryot. Cell">
        <title>Draft genome sequence of Wickerhamomyces ciferrii NRRL Y-1031 F-60-10.</title>
        <authorList>
            <person name="Schneider J."/>
            <person name="Andrea H."/>
            <person name="Blom J."/>
            <person name="Jaenicke S."/>
            <person name="Ruckert C."/>
            <person name="Schorsch C."/>
            <person name="Szczepanowski R."/>
            <person name="Farwick M."/>
            <person name="Goesmann A."/>
            <person name="Puhler A."/>
            <person name="Schaffer S."/>
            <person name="Tauch A."/>
            <person name="Kohler T."/>
            <person name="Brinkrolf K."/>
        </authorList>
    </citation>
    <scope>NUCLEOTIDE SEQUENCE [LARGE SCALE GENOMIC DNA]</scope>
    <source>
        <strain evidence="10">ATCC 14091 / BCRC 22168 / CBS 111 / JCM 3599 / NBRC 0793 / NRRL Y-1031 F-60-10</strain>
    </source>
</reference>
<name>K0KG27_WICCF</name>
<dbReference type="InParanoid" id="K0KG27"/>
<evidence type="ECO:0000256" key="1">
    <source>
        <dbReference type="ARBA" id="ARBA00004141"/>
    </source>
</evidence>
<keyword evidence="5 7" id="KW-0472">Membrane</keyword>
<dbReference type="Gene3D" id="1.20.1510.10">
    <property type="entry name" value="Cation efflux protein transmembrane domain"/>
    <property type="match status" value="1"/>
</dbReference>
<sequence length="526" mass="59948">MSSNGNEVHAHDDNVTIADEFSRSSPEDHWNLKNQEQDQLIRNEIAGHQQQQQQQHWERRYSFLGLPINTTHGSLKSTKENDKILTYINKTSKLERYSNSLNDSRPTILIGKIDNIFNWESALIDDSILKSIKDKKTRNFYQEQNELIEKYMEVDKILDSGIHHKMIRNYSDRNDPIDYSYGSIDHSNSNDAYINKSPKVSIPSPNRRDSAVPGDVDLESGLLLGYNKSEELKLISFAINVNFLANICLLLGKIIVAILTMSISIIASLVDSILDLLSTLIIFFANKLANTKNPKHFPIGRSRLEPIGVLVFSIIIILSFCQVGIESLQRLINHSSNDEIISIGITPITIMTITILVKLICYFWCIKFKSSSVQALAQDALVDVVFNFFSIVMPIIGYYTQIYWFDPMGALLLSIYIVFEWSKTCFEHINHLTGKSADSNDVKIILYLCSRFSNKIINIKNLNCYHVGDSLNVEVDLILDEDLNMRDSHDLAESLQYTIESLPSIDVERAFVHLDYNINNFKGHLS</sequence>
<evidence type="ECO:0000256" key="7">
    <source>
        <dbReference type="SAM" id="Phobius"/>
    </source>
</evidence>
<evidence type="ECO:0000313" key="10">
    <source>
        <dbReference type="Proteomes" id="UP000009328"/>
    </source>
</evidence>
<evidence type="ECO:0000256" key="3">
    <source>
        <dbReference type="ARBA" id="ARBA00022692"/>
    </source>
</evidence>
<dbReference type="GO" id="GO:0098771">
    <property type="term" value="P:inorganic ion homeostasis"/>
    <property type="evidence" value="ECO:0007669"/>
    <property type="project" value="UniProtKB-ARBA"/>
</dbReference>
<feature type="domain" description="Cation efflux protein transmembrane" evidence="8">
    <location>
        <begin position="241"/>
        <end position="429"/>
    </location>
</feature>
<dbReference type="InterPro" id="IPR002524">
    <property type="entry name" value="Cation_efflux"/>
</dbReference>
<feature type="compositionally biased region" description="Basic and acidic residues" evidence="6">
    <location>
        <begin position="8"/>
        <end position="29"/>
    </location>
</feature>
<comment type="caution">
    <text evidence="9">The sequence shown here is derived from an EMBL/GenBank/DDBJ whole genome shotgun (WGS) entry which is preliminary data.</text>
</comment>
<feature type="region of interest" description="Disordered" evidence="6">
    <location>
        <begin position="1"/>
        <end position="29"/>
    </location>
</feature>
<dbReference type="PANTHER" id="PTHR43840">
    <property type="entry name" value="MITOCHONDRIAL METAL TRANSPORTER 1-RELATED"/>
    <property type="match status" value="1"/>
</dbReference>
<dbReference type="Pfam" id="PF01545">
    <property type="entry name" value="Cation_efflux"/>
    <property type="match status" value="1"/>
</dbReference>
<dbReference type="InterPro" id="IPR036837">
    <property type="entry name" value="Cation_efflux_CTD_sf"/>
</dbReference>
<keyword evidence="10" id="KW-1185">Reference proteome</keyword>
<dbReference type="Proteomes" id="UP000009328">
    <property type="component" value="Unassembled WGS sequence"/>
</dbReference>
<feature type="transmembrane region" description="Helical" evidence="7">
    <location>
        <begin position="265"/>
        <end position="286"/>
    </location>
</feature>
<evidence type="ECO:0000256" key="6">
    <source>
        <dbReference type="SAM" id="MobiDB-lite"/>
    </source>
</evidence>
<dbReference type="NCBIfam" id="TIGR01297">
    <property type="entry name" value="CDF"/>
    <property type="match status" value="1"/>
</dbReference>
<dbReference type="InterPro" id="IPR058533">
    <property type="entry name" value="Cation_efflux_TM"/>
</dbReference>
<dbReference type="eggNOG" id="KOG1485">
    <property type="taxonomic scope" value="Eukaryota"/>
</dbReference>
<feature type="transmembrane region" description="Helical" evidence="7">
    <location>
        <begin position="307"/>
        <end position="325"/>
    </location>
</feature>
<dbReference type="GO" id="GO:0030003">
    <property type="term" value="P:intracellular monoatomic cation homeostasis"/>
    <property type="evidence" value="ECO:0007669"/>
    <property type="project" value="UniProtKB-ARBA"/>
</dbReference>
<keyword evidence="2" id="KW-0813">Transport</keyword>
<dbReference type="STRING" id="1206466.K0KG27"/>
<gene>
    <name evidence="9" type="ORF">BN7_1430</name>
</gene>
<dbReference type="AlphaFoldDB" id="K0KG27"/>
<dbReference type="InterPro" id="IPR027469">
    <property type="entry name" value="Cation_efflux_TMD_sf"/>
</dbReference>
<evidence type="ECO:0000259" key="8">
    <source>
        <dbReference type="Pfam" id="PF01545"/>
    </source>
</evidence>
<dbReference type="SUPFAM" id="SSF160240">
    <property type="entry name" value="Cation efflux protein cytoplasmic domain-like"/>
    <property type="match status" value="1"/>
</dbReference>
<dbReference type="GO" id="GO:0016020">
    <property type="term" value="C:membrane"/>
    <property type="evidence" value="ECO:0007669"/>
    <property type="project" value="UniProtKB-SubCell"/>
</dbReference>
<dbReference type="FunFam" id="1.20.1510.10:FF:000005">
    <property type="entry name" value="Putative Cation diffusion facilitator 1"/>
    <property type="match status" value="1"/>
</dbReference>
<evidence type="ECO:0000256" key="5">
    <source>
        <dbReference type="ARBA" id="ARBA00023136"/>
    </source>
</evidence>
<keyword evidence="4 7" id="KW-1133">Transmembrane helix</keyword>
<evidence type="ECO:0000313" key="9">
    <source>
        <dbReference type="EMBL" id="CCH41891.1"/>
    </source>
</evidence>
<dbReference type="PANTHER" id="PTHR43840:SF4">
    <property type="entry name" value="CDF DIVALENT METAL CATION TRANSPORTER (EUROFUNG)"/>
    <property type="match status" value="1"/>
</dbReference>
<dbReference type="HOGENOM" id="CLU_013430_10_0_1"/>
<evidence type="ECO:0000256" key="2">
    <source>
        <dbReference type="ARBA" id="ARBA00022448"/>
    </source>
</evidence>
<feature type="transmembrane region" description="Helical" evidence="7">
    <location>
        <begin position="376"/>
        <end position="396"/>
    </location>
</feature>
<organism evidence="9 10">
    <name type="scientific">Wickerhamomyces ciferrii (strain ATCC 14091 / BCRC 22168 / CBS 111 / JCM 3599 / NBRC 0793 / NRRL Y-1031 F-60-10)</name>
    <name type="common">Yeast</name>
    <name type="synonym">Pichia ciferrii</name>
    <dbReference type="NCBI Taxonomy" id="1206466"/>
    <lineage>
        <taxon>Eukaryota</taxon>
        <taxon>Fungi</taxon>
        <taxon>Dikarya</taxon>
        <taxon>Ascomycota</taxon>
        <taxon>Saccharomycotina</taxon>
        <taxon>Saccharomycetes</taxon>
        <taxon>Phaffomycetales</taxon>
        <taxon>Wickerhamomycetaceae</taxon>
        <taxon>Wickerhamomyces</taxon>
    </lineage>
</organism>
<evidence type="ECO:0000256" key="4">
    <source>
        <dbReference type="ARBA" id="ARBA00022989"/>
    </source>
</evidence>
<keyword evidence="3 7" id="KW-0812">Transmembrane</keyword>
<feature type="transmembrane region" description="Helical" evidence="7">
    <location>
        <begin position="234"/>
        <end position="259"/>
    </location>
</feature>
<protein>
    <submittedName>
        <fullName evidence="9">Membrane protein</fullName>
    </submittedName>
</protein>